<sequence length="152" mass="17808">MSGPTFLLLPCSLQSWYTSFNMTPYIFDTQAYDREGCVSEVLRKSDHRPRVERVLICETFGLTEPRMFREIHTIRLIILFLQAFNITLTTALCNSIVLITRHTAKNANWFTPRPNVGWERRVRPRIDLLLRYRLELTNQRHRPTGLTSVGRG</sequence>
<keyword evidence="1" id="KW-0472">Membrane</keyword>
<dbReference type="EMBL" id="ML996091">
    <property type="protein sequence ID" value="KAF2149217.1"/>
    <property type="molecule type" value="Genomic_DNA"/>
</dbReference>
<comment type="caution">
    <text evidence="2">The sequence shown here is derived from an EMBL/GenBank/DDBJ whole genome shotgun (WGS) entry which is preliminary data.</text>
</comment>
<reference evidence="2" key="1">
    <citation type="journal article" date="2020" name="Stud. Mycol.">
        <title>101 Dothideomycetes genomes: a test case for predicting lifestyles and emergence of pathogens.</title>
        <authorList>
            <person name="Haridas S."/>
            <person name="Albert R."/>
            <person name="Binder M."/>
            <person name="Bloem J."/>
            <person name="Labutti K."/>
            <person name="Salamov A."/>
            <person name="Andreopoulos B."/>
            <person name="Baker S."/>
            <person name="Barry K."/>
            <person name="Bills G."/>
            <person name="Bluhm B."/>
            <person name="Cannon C."/>
            <person name="Castanera R."/>
            <person name="Culley D."/>
            <person name="Daum C."/>
            <person name="Ezra D."/>
            <person name="Gonzalez J."/>
            <person name="Henrissat B."/>
            <person name="Kuo A."/>
            <person name="Liang C."/>
            <person name="Lipzen A."/>
            <person name="Lutzoni F."/>
            <person name="Magnuson J."/>
            <person name="Mondo S."/>
            <person name="Nolan M."/>
            <person name="Ohm R."/>
            <person name="Pangilinan J."/>
            <person name="Park H.-J."/>
            <person name="Ramirez L."/>
            <person name="Alfaro M."/>
            <person name="Sun H."/>
            <person name="Tritt A."/>
            <person name="Yoshinaga Y."/>
            <person name="Zwiers L.-H."/>
            <person name="Turgeon B."/>
            <person name="Goodwin S."/>
            <person name="Spatafora J."/>
            <person name="Crous P."/>
            <person name="Grigoriev I."/>
        </authorList>
    </citation>
    <scope>NUCLEOTIDE SEQUENCE</scope>
    <source>
        <strain evidence="2">CBS 260.36</strain>
    </source>
</reference>
<organism evidence="2 3">
    <name type="scientific">Myriangium duriaei CBS 260.36</name>
    <dbReference type="NCBI Taxonomy" id="1168546"/>
    <lineage>
        <taxon>Eukaryota</taxon>
        <taxon>Fungi</taxon>
        <taxon>Dikarya</taxon>
        <taxon>Ascomycota</taxon>
        <taxon>Pezizomycotina</taxon>
        <taxon>Dothideomycetes</taxon>
        <taxon>Dothideomycetidae</taxon>
        <taxon>Myriangiales</taxon>
        <taxon>Myriangiaceae</taxon>
        <taxon>Myriangium</taxon>
    </lineage>
</organism>
<name>A0A9P4MDT7_9PEZI</name>
<protein>
    <submittedName>
        <fullName evidence="2">Uncharacterized protein</fullName>
    </submittedName>
</protein>
<dbReference type="Proteomes" id="UP000799439">
    <property type="component" value="Unassembled WGS sequence"/>
</dbReference>
<feature type="transmembrane region" description="Helical" evidence="1">
    <location>
        <begin position="76"/>
        <end position="99"/>
    </location>
</feature>
<dbReference type="AlphaFoldDB" id="A0A9P4MDT7"/>
<evidence type="ECO:0000313" key="2">
    <source>
        <dbReference type="EMBL" id="KAF2149217.1"/>
    </source>
</evidence>
<accession>A0A9P4MDT7</accession>
<gene>
    <name evidence="2" type="ORF">K461DRAFT_42746</name>
</gene>
<keyword evidence="1" id="KW-1133">Transmembrane helix</keyword>
<keyword evidence="1" id="KW-0812">Transmembrane</keyword>
<evidence type="ECO:0000313" key="3">
    <source>
        <dbReference type="Proteomes" id="UP000799439"/>
    </source>
</evidence>
<evidence type="ECO:0000256" key="1">
    <source>
        <dbReference type="SAM" id="Phobius"/>
    </source>
</evidence>
<proteinExistence type="predicted"/>
<keyword evidence="3" id="KW-1185">Reference proteome</keyword>